<sequence>MESPLVHAHCKGMRAANPLPKLSYRKVANVFPRVPLITQQKQQFRCQRSQGST</sequence>
<name>A0A2Z7C7M2_9LAMI</name>
<organism evidence="1 2">
    <name type="scientific">Dorcoceras hygrometricum</name>
    <dbReference type="NCBI Taxonomy" id="472368"/>
    <lineage>
        <taxon>Eukaryota</taxon>
        <taxon>Viridiplantae</taxon>
        <taxon>Streptophyta</taxon>
        <taxon>Embryophyta</taxon>
        <taxon>Tracheophyta</taxon>
        <taxon>Spermatophyta</taxon>
        <taxon>Magnoliopsida</taxon>
        <taxon>eudicotyledons</taxon>
        <taxon>Gunneridae</taxon>
        <taxon>Pentapetalae</taxon>
        <taxon>asterids</taxon>
        <taxon>lamiids</taxon>
        <taxon>Lamiales</taxon>
        <taxon>Gesneriaceae</taxon>
        <taxon>Didymocarpoideae</taxon>
        <taxon>Trichosporeae</taxon>
        <taxon>Loxocarpinae</taxon>
        <taxon>Dorcoceras</taxon>
    </lineage>
</organism>
<gene>
    <name evidence="1" type="ORF">F511_23830</name>
</gene>
<protein>
    <submittedName>
        <fullName evidence="1">Uncharacterized protein</fullName>
    </submittedName>
</protein>
<evidence type="ECO:0000313" key="2">
    <source>
        <dbReference type="Proteomes" id="UP000250235"/>
    </source>
</evidence>
<dbReference type="EMBL" id="KQ999963">
    <property type="protein sequence ID" value="KZV40493.1"/>
    <property type="molecule type" value="Genomic_DNA"/>
</dbReference>
<accession>A0A2Z7C7M2</accession>
<dbReference type="Proteomes" id="UP000250235">
    <property type="component" value="Unassembled WGS sequence"/>
</dbReference>
<keyword evidence="2" id="KW-1185">Reference proteome</keyword>
<evidence type="ECO:0000313" key="1">
    <source>
        <dbReference type="EMBL" id="KZV40493.1"/>
    </source>
</evidence>
<reference evidence="1 2" key="1">
    <citation type="journal article" date="2015" name="Proc. Natl. Acad. Sci. U.S.A.">
        <title>The resurrection genome of Boea hygrometrica: A blueprint for survival of dehydration.</title>
        <authorList>
            <person name="Xiao L."/>
            <person name="Yang G."/>
            <person name="Zhang L."/>
            <person name="Yang X."/>
            <person name="Zhao S."/>
            <person name="Ji Z."/>
            <person name="Zhou Q."/>
            <person name="Hu M."/>
            <person name="Wang Y."/>
            <person name="Chen M."/>
            <person name="Xu Y."/>
            <person name="Jin H."/>
            <person name="Xiao X."/>
            <person name="Hu G."/>
            <person name="Bao F."/>
            <person name="Hu Y."/>
            <person name="Wan P."/>
            <person name="Li L."/>
            <person name="Deng X."/>
            <person name="Kuang T."/>
            <person name="Xiang C."/>
            <person name="Zhu J.K."/>
            <person name="Oliver M.J."/>
            <person name="He Y."/>
        </authorList>
    </citation>
    <scope>NUCLEOTIDE SEQUENCE [LARGE SCALE GENOMIC DNA]</scope>
    <source>
        <strain evidence="2">cv. XS01</strain>
    </source>
</reference>
<proteinExistence type="predicted"/>
<dbReference type="AlphaFoldDB" id="A0A2Z7C7M2"/>